<evidence type="ECO:0000313" key="2">
    <source>
        <dbReference type="EMBL" id="USF89178.1"/>
    </source>
</evidence>
<protein>
    <submittedName>
        <fullName evidence="2">Phosphotransferase</fullName>
    </submittedName>
</protein>
<dbReference type="SUPFAM" id="SSF56112">
    <property type="entry name" value="Protein kinase-like (PK-like)"/>
    <property type="match status" value="1"/>
</dbReference>
<reference evidence="2" key="1">
    <citation type="journal article" date="2022" name="Mol. Ecol. Resour.">
        <title>The complete and closed genome of the facultative generalist Candidatus Endoriftia persephone from deep-sea hydrothermal vents.</title>
        <authorList>
            <person name="de Oliveira A.L."/>
            <person name="Srivastava A."/>
            <person name="Espada-Hinojosa S."/>
            <person name="Bright M."/>
        </authorList>
    </citation>
    <scope>NUCLEOTIDE SEQUENCE</scope>
    <source>
        <strain evidence="2">Tica-EPR-9o50.N</strain>
    </source>
</reference>
<dbReference type="Gene3D" id="3.90.1200.10">
    <property type="match status" value="1"/>
</dbReference>
<dbReference type="InterPro" id="IPR011009">
    <property type="entry name" value="Kinase-like_dom_sf"/>
</dbReference>
<dbReference type="RefSeq" id="WP_006474410.1">
    <property type="nucleotide sequence ID" value="NZ_CP090569.1"/>
</dbReference>
<organism evidence="2 3">
    <name type="scientific">Candidatus Endoriftia persephonae</name>
    <dbReference type="NCBI Taxonomy" id="393765"/>
    <lineage>
        <taxon>Bacteria</taxon>
        <taxon>Pseudomonadati</taxon>
        <taxon>Pseudomonadota</taxon>
        <taxon>Gammaproteobacteria</taxon>
        <taxon>Chromatiales</taxon>
        <taxon>Sedimenticolaceae</taxon>
        <taxon>Candidatus Endoriftia</taxon>
    </lineage>
</organism>
<dbReference type="PANTHER" id="PTHR11012:SF30">
    <property type="entry name" value="PROTEIN KINASE-LIKE DOMAIN-CONTAINING"/>
    <property type="match status" value="1"/>
</dbReference>
<gene>
    <name evidence="2" type="ORF">L0Y14_08095</name>
</gene>
<dbReference type="Proteomes" id="UP001056649">
    <property type="component" value="Chromosome"/>
</dbReference>
<dbReference type="KEGG" id="eps:L0Y14_08095"/>
<accession>A0A9J7A2E1</accession>
<sequence>MDSYVRRIILNATSADDLFEGGSIQSLWSGYGSIDRYGLIGSKLNTVVVKHVRLPDQSRHPRGWNTDRSHQRKLHSYQVETAWYEHWAARCDDHCRIPHCLALEHHDDEVLMVLEDLDGSGYPARKGSVTEAEMIRCLSWLAHFHATFMDEKPEGLWDIGTYWHLDTRPDELATMEEGELKQAAEVLDRTLNEAPFQTFVHGDAKLANFCFSPDGTQVAAVDFQYVGSGCGMKDVAYFIGSCLNEHECEHREESLLNAYFAVLKQALALHHPRIDAAAVEAVWRPLYSVAWTDFYRFLKGWSPGHWKIHSYSERLAHEVVSQLQDTPCSSAMINSTN</sequence>
<evidence type="ECO:0000259" key="1">
    <source>
        <dbReference type="SMART" id="SM00587"/>
    </source>
</evidence>
<dbReference type="PANTHER" id="PTHR11012">
    <property type="entry name" value="PROTEIN KINASE-LIKE DOMAIN-CONTAINING"/>
    <property type="match status" value="1"/>
</dbReference>
<keyword evidence="3" id="KW-1185">Reference proteome</keyword>
<evidence type="ECO:0000313" key="3">
    <source>
        <dbReference type="Proteomes" id="UP001056649"/>
    </source>
</evidence>
<dbReference type="InterPro" id="IPR015897">
    <property type="entry name" value="CHK_kinase-like"/>
</dbReference>
<dbReference type="SMART" id="SM00587">
    <property type="entry name" value="CHK"/>
    <property type="match status" value="1"/>
</dbReference>
<dbReference type="AlphaFoldDB" id="A0A9J7A2E1"/>
<name>A0A9J7A2E1_9GAMM</name>
<proteinExistence type="predicted"/>
<feature type="domain" description="CHK kinase-like" evidence="1">
    <location>
        <begin position="112"/>
        <end position="269"/>
    </location>
</feature>
<dbReference type="EMBL" id="CP090569">
    <property type="protein sequence ID" value="USF89178.1"/>
    <property type="molecule type" value="Genomic_DNA"/>
</dbReference>
<dbReference type="InterPro" id="IPR004119">
    <property type="entry name" value="EcKL"/>
</dbReference>
<dbReference type="Pfam" id="PF02958">
    <property type="entry name" value="EcKL"/>
    <property type="match status" value="1"/>
</dbReference>